<dbReference type="SUPFAM" id="SSF57756">
    <property type="entry name" value="Retrovirus zinc finger-like domains"/>
    <property type="match status" value="1"/>
</dbReference>
<proteinExistence type="predicted"/>
<dbReference type="AlphaFoldDB" id="A0A1E3PDM6"/>
<evidence type="ECO:0000256" key="1">
    <source>
        <dbReference type="PROSITE-ProRule" id="PRU00047"/>
    </source>
</evidence>
<dbReference type="PANTHER" id="PTHR33223">
    <property type="entry name" value="CCHC-TYPE DOMAIN-CONTAINING PROTEIN"/>
    <property type="match status" value="1"/>
</dbReference>
<dbReference type="PANTHER" id="PTHR33223:SF6">
    <property type="entry name" value="CCHC-TYPE DOMAIN-CONTAINING PROTEIN"/>
    <property type="match status" value="1"/>
</dbReference>
<protein>
    <recommendedName>
        <fullName evidence="3">CCHC-type domain-containing protein</fullName>
    </recommendedName>
</protein>
<keyword evidence="1" id="KW-0863">Zinc-finger</keyword>
<dbReference type="GeneID" id="30200340"/>
<dbReference type="Pfam" id="PF19259">
    <property type="entry name" value="Ty3_capsid"/>
    <property type="match status" value="1"/>
</dbReference>
<accession>A0A1E3PDM6</accession>
<dbReference type="Proteomes" id="UP000094112">
    <property type="component" value="Unassembled WGS sequence"/>
</dbReference>
<evidence type="ECO:0000259" key="3">
    <source>
        <dbReference type="PROSITE" id="PS50158"/>
    </source>
</evidence>
<name>A0A1E3PDM6_WICAA</name>
<dbReference type="SMART" id="SM00343">
    <property type="entry name" value="ZnF_C2HC"/>
    <property type="match status" value="1"/>
</dbReference>
<keyword evidence="1" id="KW-0479">Metal-binding</keyword>
<dbReference type="GO" id="GO:0003676">
    <property type="term" value="F:nucleic acid binding"/>
    <property type="evidence" value="ECO:0007669"/>
    <property type="project" value="InterPro"/>
</dbReference>
<evidence type="ECO:0000313" key="5">
    <source>
        <dbReference type="Proteomes" id="UP000094112"/>
    </source>
</evidence>
<feature type="region of interest" description="Disordered" evidence="2">
    <location>
        <begin position="421"/>
        <end position="455"/>
    </location>
</feature>
<dbReference type="Gene3D" id="4.10.60.10">
    <property type="entry name" value="Zinc finger, CCHC-type"/>
    <property type="match status" value="1"/>
</dbReference>
<gene>
    <name evidence="4" type="ORF">WICANDRAFT_61011</name>
</gene>
<evidence type="ECO:0000313" key="4">
    <source>
        <dbReference type="EMBL" id="ODQ62967.1"/>
    </source>
</evidence>
<keyword evidence="5" id="KW-1185">Reference proteome</keyword>
<dbReference type="PROSITE" id="PS50158">
    <property type="entry name" value="ZF_CCHC"/>
    <property type="match status" value="1"/>
</dbReference>
<dbReference type="RefSeq" id="XP_019042174.1">
    <property type="nucleotide sequence ID" value="XM_019183094.1"/>
</dbReference>
<dbReference type="InterPro" id="IPR045358">
    <property type="entry name" value="Ty3_capsid"/>
</dbReference>
<dbReference type="InterPro" id="IPR036875">
    <property type="entry name" value="Znf_CCHC_sf"/>
</dbReference>
<keyword evidence="1" id="KW-0862">Zinc</keyword>
<dbReference type="InterPro" id="IPR001878">
    <property type="entry name" value="Znf_CCHC"/>
</dbReference>
<feature type="domain" description="CCHC-type" evidence="3">
    <location>
        <begin position="254"/>
        <end position="270"/>
    </location>
</feature>
<dbReference type="GO" id="GO:0008270">
    <property type="term" value="F:zinc ion binding"/>
    <property type="evidence" value="ECO:0007669"/>
    <property type="project" value="UniProtKB-KW"/>
</dbReference>
<dbReference type="Pfam" id="PF00098">
    <property type="entry name" value="zf-CCHC"/>
    <property type="match status" value="1"/>
</dbReference>
<organism evidence="4 5">
    <name type="scientific">Wickerhamomyces anomalus (strain ATCC 58044 / CBS 1984 / NCYC 433 / NRRL Y-366-8)</name>
    <name type="common">Yeast</name>
    <name type="synonym">Hansenula anomala</name>
    <dbReference type="NCBI Taxonomy" id="683960"/>
    <lineage>
        <taxon>Eukaryota</taxon>
        <taxon>Fungi</taxon>
        <taxon>Dikarya</taxon>
        <taxon>Ascomycota</taxon>
        <taxon>Saccharomycotina</taxon>
        <taxon>Saccharomycetes</taxon>
        <taxon>Phaffomycetales</taxon>
        <taxon>Wickerhamomycetaceae</taxon>
        <taxon>Wickerhamomyces</taxon>
    </lineage>
</organism>
<dbReference type="OrthoDB" id="3863715at2759"/>
<dbReference type="STRING" id="683960.A0A1E3PDM6"/>
<sequence length="679" mass="76423">MNAEVVEELIGRMNQQYAHSMEQNTAMLTEFVNNLTTRMNTGATTNTSVNNTGHRGLVGKVKNFDGSSDPKVINGFLASLQLKFAIQGITDDRAKVMIFGSFLNDGAQMWFGSVVDGDYANLSYEKLVDLFKKRYLPVRYAKDAKTKLKSLRQTKAVHVYIQKFIELASLVEPPYNSQVFLLDQFIEGLKPGVKVHVENQDPESLEEAFELAQKTDATVWKNQGFVEQISSIKRERHDPDAMELDELATGQETRKCFSCGKIGHLIKDCPVAKEEVLSKSLEGSDEEHQQVPLQELARLDLDPIVKSINESELYSISAVEHQAEDEEAEMLMELDIETDRAWLGDTMAGNDSALLLEVSNDSVSSLVEVHMDAGSIREYHEDTLGYDSVESLEEDNMDEGSIQEDRGVDAFFNTQEVYETSNKPMDEGSIVRDDASPLEKDAPRQNDKDQEDVINDDTKPEQLIGVEDMSLRVQEDVLRVNSVMDPLENTLFTYCCNENQESASMARVNQHPQKIEIEIFKHKQTETEPIDEQNFEASNSEHSKICVVKLERGGYRVIIEVGDQLEKDSDGESGIGLTKTFISKSLVNRTIGDYDKSVKKVARESIRECTDACKSKIVSLFTKRKAESCQRELKKKNKLVSKVRHRDSTECILDKTPGANKDNNFVVAHVLSFLLLLIV</sequence>
<feature type="compositionally biased region" description="Basic and acidic residues" evidence="2">
    <location>
        <begin position="424"/>
        <end position="448"/>
    </location>
</feature>
<evidence type="ECO:0000256" key="2">
    <source>
        <dbReference type="SAM" id="MobiDB-lite"/>
    </source>
</evidence>
<dbReference type="EMBL" id="KV454208">
    <property type="protein sequence ID" value="ODQ62967.1"/>
    <property type="molecule type" value="Genomic_DNA"/>
</dbReference>
<reference evidence="4 5" key="1">
    <citation type="journal article" date="2016" name="Proc. Natl. Acad. Sci. U.S.A.">
        <title>Comparative genomics of biotechnologically important yeasts.</title>
        <authorList>
            <person name="Riley R."/>
            <person name="Haridas S."/>
            <person name="Wolfe K.H."/>
            <person name="Lopes M.R."/>
            <person name="Hittinger C.T."/>
            <person name="Goeker M."/>
            <person name="Salamov A.A."/>
            <person name="Wisecaver J.H."/>
            <person name="Long T.M."/>
            <person name="Calvey C.H."/>
            <person name="Aerts A.L."/>
            <person name="Barry K.W."/>
            <person name="Choi C."/>
            <person name="Clum A."/>
            <person name="Coughlan A.Y."/>
            <person name="Deshpande S."/>
            <person name="Douglass A.P."/>
            <person name="Hanson S.J."/>
            <person name="Klenk H.-P."/>
            <person name="LaButti K.M."/>
            <person name="Lapidus A."/>
            <person name="Lindquist E.A."/>
            <person name="Lipzen A.M."/>
            <person name="Meier-Kolthoff J.P."/>
            <person name="Ohm R.A."/>
            <person name="Otillar R.P."/>
            <person name="Pangilinan J.L."/>
            <person name="Peng Y."/>
            <person name="Rokas A."/>
            <person name="Rosa C.A."/>
            <person name="Scheuner C."/>
            <person name="Sibirny A.A."/>
            <person name="Slot J.C."/>
            <person name="Stielow J.B."/>
            <person name="Sun H."/>
            <person name="Kurtzman C.P."/>
            <person name="Blackwell M."/>
            <person name="Grigoriev I.V."/>
            <person name="Jeffries T.W."/>
        </authorList>
    </citation>
    <scope>NUCLEOTIDE SEQUENCE [LARGE SCALE GENOMIC DNA]</scope>
    <source>
        <strain evidence="5">ATCC 58044 / CBS 1984 / NCYC 433 / NRRL Y-366-8</strain>
    </source>
</reference>